<protein>
    <submittedName>
        <fullName evidence="1">Uncharacterized protein</fullName>
    </submittedName>
</protein>
<evidence type="ECO:0000313" key="2">
    <source>
        <dbReference type="Proteomes" id="UP000509383"/>
    </source>
</evidence>
<dbReference type="AlphaFoldDB" id="A0A6J4EEB9"/>
<dbReference type="EMBL" id="AP023189">
    <property type="protein sequence ID" value="BCG27586.1"/>
    <property type="molecule type" value="Genomic_DNA"/>
</dbReference>
<evidence type="ECO:0000313" key="1">
    <source>
        <dbReference type="EMBL" id="BCG27586.1"/>
    </source>
</evidence>
<accession>A0A6J4EEB9</accession>
<reference evidence="1 2" key="1">
    <citation type="submission" date="2020-05" db="EMBL/GenBank/DDBJ databases">
        <title>Characterization of novel class B3 metallo-beta-lactamase from novel Pseudomonas species.</title>
        <authorList>
            <person name="Yamada K."/>
            <person name="Aoki K."/>
            <person name="Ishii Y."/>
        </authorList>
    </citation>
    <scope>NUCLEOTIDE SEQUENCE [LARGE SCALE GENOMIC DNA]</scope>
    <source>
        <strain evidence="1 2">TUM18999</strain>
    </source>
</reference>
<dbReference type="KEGG" id="ptw:TUM18999_57770"/>
<sequence>MLNAEERTKRLLEIYTDPGISALTSLIILRRIVRTLIRERDRMSLECVQKIRDLRKGLPFTEARIERISLANKGMRRAYRDQLMHIGEYIVRADMAGLGDTSFGLVADVLCINPVHREKAAIRYEEGGLVGLLFTDRYEDSATYRQQADKSGFWFEMGPLSAVVMIYMADWMARNSDKLPDPFAPGGPFHGMPTHRMQPNGTVVRQAPAMVVHGQDGSSRVVERKPEVMK</sequence>
<dbReference type="Proteomes" id="UP000509383">
    <property type="component" value="Chromosome"/>
</dbReference>
<dbReference type="RefSeq" id="WP_173178625.1">
    <property type="nucleotide sequence ID" value="NZ_AP023189.1"/>
</dbReference>
<gene>
    <name evidence="1" type="ORF">TUM18999_57770</name>
</gene>
<organism evidence="1 2">
    <name type="scientific">Pseudomonas tohonis</name>
    <dbReference type="NCBI Taxonomy" id="2725477"/>
    <lineage>
        <taxon>Bacteria</taxon>
        <taxon>Pseudomonadati</taxon>
        <taxon>Pseudomonadota</taxon>
        <taxon>Gammaproteobacteria</taxon>
        <taxon>Pseudomonadales</taxon>
        <taxon>Pseudomonadaceae</taxon>
        <taxon>Pseudomonas</taxon>
    </lineage>
</organism>
<proteinExistence type="predicted"/>
<name>A0A6J4EEB9_9PSED</name>